<evidence type="ECO:0000313" key="10">
    <source>
        <dbReference type="Proteomes" id="UP000050827"/>
    </source>
</evidence>
<feature type="transmembrane region" description="Helical" evidence="6">
    <location>
        <begin position="339"/>
        <end position="366"/>
    </location>
</feature>
<dbReference type="PATRIC" id="fig|1547436.3.peg.2663"/>
<name>A0A0Q1CI69_9FLAO</name>
<feature type="transmembrane region" description="Helical" evidence="6">
    <location>
        <begin position="431"/>
        <end position="453"/>
    </location>
</feature>
<dbReference type="InterPro" id="IPR050250">
    <property type="entry name" value="Macrolide_Exporter_MacB"/>
</dbReference>
<comment type="subcellular location">
    <subcellularLocation>
        <location evidence="1">Cell membrane</location>
        <topology evidence="1">Multi-pass membrane protein</topology>
    </subcellularLocation>
</comment>
<evidence type="ECO:0000259" key="7">
    <source>
        <dbReference type="Pfam" id="PF02687"/>
    </source>
</evidence>
<feature type="domain" description="MacB-like periplasmic core" evidence="8">
    <location>
        <begin position="22"/>
        <end position="233"/>
    </location>
</feature>
<feature type="transmembrane region" description="Helical" evidence="6">
    <location>
        <begin position="681"/>
        <end position="705"/>
    </location>
</feature>
<gene>
    <name evidence="9" type="ORF">AAY42_12895</name>
</gene>
<feature type="transmembrane region" description="Helical" evidence="6">
    <location>
        <begin position="21"/>
        <end position="43"/>
    </location>
</feature>
<dbReference type="Pfam" id="PF02687">
    <property type="entry name" value="FtsX"/>
    <property type="match status" value="2"/>
</dbReference>
<feature type="domain" description="MacB-like periplasmic core" evidence="8">
    <location>
        <begin position="525"/>
        <end position="644"/>
    </location>
</feature>
<evidence type="ECO:0000313" key="9">
    <source>
        <dbReference type="EMBL" id="KQC30676.1"/>
    </source>
</evidence>
<evidence type="ECO:0000256" key="4">
    <source>
        <dbReference type="ARBA" id="ARBA00022989"/>
    </source>
</evidence>
<feature type="transmembrane region" description="Helical" evidence="6">
    <location>
        <begin position="294"/>
        <end position="318"/>
    </location>
</feature>
<feature type="domain" description="ABC3 transporter permease C-terminal" evidence="7">
    <location>
        <begin position="686"/>
        <end position="797"/>
    </location>
</feature>
<organism evidence="9 10">
    <name type="scientific">Flagellimonas eckloniae</name>
    <dbReference type="NCBI Taxonomy" id="346185"/>
    <lineage>
        <taxon>Bacteria</taxon>
        <taxon>Pseudomonadati</taxon>
        <taxon>Bacteroidota</taxon>
        <taxon>Flavobacteriia</taxon>
        <taxon>Flavobacteriales</taxon>
        <taxon>Flavobacteriaceae</taxon>
        <taxon>Flagellimonas</taxon>
    </lineage>
</organism>
<evidence type="ECO:0000256" key="2">
    <source>
        <dbReference type="ARBA" id="ARBA00022475"/>
    </source>
</evidence>
<dbReference type="Proteomes" id="UP000050827">
    <property type="component" value="Unassembled WGS sequence"/>
</dbReference>
<dbReference type="PANTHER" id="PTHR30572:SF18">
    <property type="entry name" value="ABC-TYPE MACROLIDE FAMILY EXPORT SYSTEM PERMEASE COMPONENT 2"/>
    <property type="match status" value="1"/>
</dbReference>
<comment type="caution">
    <text evidence="9">The sequence shown here is derived from an EMBL/GenBank/DDBJ whole genome shotgun (WGS) entry which is preliminary data.</text>
</comment>
<feature type="transmembrane region" description="Helical" evidence="6">
    <location>
        <begin position="386"/>
        <end position="410"/>
    </location>
</feature>
<keyword evidence="4 6" id="KW-1133">Transmembrane helix</keyword>
<dbReference type="EMBL" id="LCTZ01000002">
    <property type="protein sequence ID" value="KQC30676.1"/>
    <property type="molecule type" value="Genomic_DNA"/>
</dbReference>
<keyword evidence="10" id="KW-1185">Reference proteome</keyword>
<evidence type="ECO:0000256" key="3">
    <source>
        <dbReference type="ARBA" id="ARBA00022692"/>
    </source>
</evidence>
<evidence type="ECO:0000259" key="8">
    <source>
        <dbReference type="Pfam" id="PF12704"/>
    </source>
</evidence>
<dbReference type="Pfam" id="PF12704">
    <property type="entry name" value="MacB_PCD"/>
    <property type="match status" value="2"/>
</dbReference>
<reference evidence="9 10" key="1">
    <citation type="submission" date="2015-04" db="EMBL/GenBank/DDBJ databases">
        <title>Complete genome of flavobacterium.</title>
        <authorList>
            <person name="Kwon Y.M."/>
            <person name="Kim S.-J."/>
        </authorList>
    </citation>
    <scope>NUCLEOTIDE SEQUENCE [LARGE SCALE GENOMIC DNA]</scope>
    <source>
        <strain evidence="9 10">DK169</strain>
    </source>
</reference>
<dbReference type="RefSeq" id="WP_055395867.1">
    <property type="nucleotide sequence ID" value="NZ_LCTZ01000002.1"/>
</dbReference>
<feature type="transmembrane region" description="Helical" evidence="6">
    <location>
        <begin position="767"/>
        <end position="785"/>
    </location>
</feature>
<dbReference type="STRING" id="346185.AAY42_12895"/>
<keyword evidence="2" id="KW-1003">Cell membrane</keyword>
<accession>A0A0Q1CI69</accession>
<keyword evidence="5 6" id="KW-0472">Membrane</keyword>
<proteinExistence type="predicted"/>
<dbReference type="PANTHER" id="PTHR30572">
    <property type="entry name" value="MEMBRANE COMPONENT OF TRANSPORTER-RELATED"/>
    <property type="match status" value="1"/>
</dbReference>
<keyword evidence="3 6" id="KW-0812">Transmembrane</keyword>
<dbReference type="InterPro" id="IPR003838">
    <property type="entry name" value="ABC3_permease_C"/>
</dbReference>
<protein>
    <submittedName>
        <fullName evidence="9">ABC transporter permease</fullName>
    </submittedName>
</protein>
<evidence type="ECO:0000256" key="5">
    <source>
        <dbReference type="ARBA" id="ARBA00023136"/>
    </source>
</evidence>
<dbReference type="OrthoDB" id="8740261at2"/>
<sequence>MVKNHFRTAWRSLLKNKIFAGLNIIGLSVAFAIAILLSMAGFFDLSYDKFHTNSKDIYKVYSMWQNPKGSQVSVSHSVPLMPTIMGEVPGIKKATRHLQQEAVLTYGEKEINMDAIWVDADFFTMFTFPAIKGKMDNPLEKQSDIVITEKTAKMLFGDEEAIGKTVQILINGKDHPFTVGTVVENNPSQSTLDFEVAVRFEKEAHYLENKDEWGARYHDIYVQLVKDVAPSQFDVATRSLVNHNFKERIDNAKRDGAQPDADGLFYKFELLPFLDENFTTFRNGYVEVSRSNTYLVLGVAFLILFIACVNFVNMSIARSGERLKEIGMRKTLGAKRKQLFFQFWTESLLVFFFSISIGLLISMLLIDDFKTIFRTDVSFGLILSPVIILLFLLSILMITLIVGGYPALLLSKLGTIQSLKGKLDVSGKNRVRDALMVLQFGIAILMITGTLVLHSQLDFMRNKDLGFNKEQVLSFPLDGKKNSYDALELMRNELAGNPDILEISGADNNLGYGKDGSVSSSMFGFEYKNRVINTNYLTVDYDYVETLDLKLVAGRNFSREFESDRSGAVINEAMAKEFGEKDPLTAYISFSDSLRFPVIGVVKDYHFENLDKTIAPITMMMSRDDDLYYAYVKVAPANLAKSYEAIKNAWARVSPNSKFLGSFLDENIDRTFRKEKRMTTMITSGAVLAIALSCIGLFAISLLIVNQRTKEIGVRKVIGASVSNITFLLTKDFLKLVGISFLIASPIAWWFMKEWLKNYPFKIDLSPLFFVTAGLLAGIIALFTVGSRTIRAAKQNPIKSLRTE</sequence>
<evidence type="ECO:0000256" key="6">
    <source>
        <dbReference type="SAM" id="Phobius"/>
    </source>
</evidence>
<dbReference type="InterPro" id="IPR025857">
    <property type="entry name" value="MacB_PCD"/>
</dbReference>
<dbReference type="AlphaFoldDB" id="A0A0Q1CI69"/>
<dbReference type="GO" id="GO:0022857">
    <property type="term" value="F:transmembrane transporter activity"/>
    <property type="evidence" value="ECO:0007669"/>
    <property type="project" value="TreeGrafter"/>
</dbReference>
<feature type="transmembrane region" description="Helical" evidence="6">
    <location>
        <begin position="733"/>
        <end position="752"/>
    </location>
</feature>
<dbReference type="GO" id="GO:0005886">
    <property type="term" value="C:plasma membrane"/>
    <property type="evidence" value="ECO:0007669"/>
    <property type="project" value="UniProtKB-SubCell"/>
</dbReference>
<feature type="domain" description="ABC3 transporter permease C-terminal" evidence="7">
    <location>
        <begin position="299"/>
        <end position="413"/>
    </location>
</feature>
<evidence type="ECO:0000256" key="1">
    <source>
        <dbReference type="ARBA" id="ARBA00004651"/>
    </source>
</evidence>